<dbReference type="Pfam" id="PF13563">
    <property type="entry name" value="2_5_RNA_ligase2"/>
    <property type="match status" value="1"/>
</dbReference>
<dbReference type="Proteomes" id="UP001149090">
    <property type="component" value="Unassembled WGS sequence"/>
</dbReference>
<reference evidence="1" key="1">
    <citation type="submission" date="2022-10" db="EMBL/GenBank/DDBJ databases">
        <title>Novel sulphate-reducing endosymbionts in the free-living metamonad Anaeramoeba.</title>
        <authorList>
            <person name="Jerlstrom-Hultqvist J."/>
            <person name="Cepicka I."/>
            <person name="Gallot-Lavallee L."/>
            <person name="Salas-Leiva D."/>
            <person name="Curtis B.A."/>
            <person name="Zahonova K."/>
            <person name="Pipaliya S."/>
            <person name="Dacks J."/>
            <person name="Roger A.J."/>
        </authorList>
    </citation>
    <scope>NUCLEOTIDE SEQUENCE</scope>
    <source>
        <strain evidence="1">BMAN</strain>
    </source>
</reference>
<gene>
    <name evidence="1" type="ORF">M0811_04549</name>
</gene>
<proteinExistence type="predicted"/>
<dbReference type="PANTHER" id="PTHR37474">
    <property type="entry name" value="RNA LIGASE/CYCLIC NUCLEOTIDE PHOSPHODIESTERASE"/>
    <property type="match status" value="1"/>
</dbReference>
<evidence type="ECO:0000313" key="1">
    <source>
        <dbReference type="EMBL" id="KAJ5078826.1"/>
    </source>
</evidence>
<dbReference type="AlphaFoldDB" id="A0A9Q0LUC6"/>
<comment type="caution">
    <text evidence="1">The sequence shown here is derived from an EMBL/GenBank/DDBJ whole genome shotgun (WGS) entry which is preliminary data.</text>
</comment>
<dbReference type="SUPFAM" id="SSF55144">
    <property type="entry name" value="LigT-like"/>
    <property type="match status" value="1"/>
</dbReference>
<dbReference type="OMA" id="RRWMPHI"/>
<sequence>MQKSFKSAVCIICEDESIQKIRKKHDKNFIRWMPHINLFFPWVPEEEFTKYNEKLQKAISEIEPFKIEFNKFGYFQHGNSCTMWLEPETENNNIIELQKKMVEAFPEFNELNTKSENGFTAHLTLGQWRNQNAVQRAIGSYKKDWKPLSFYIEHVNVISRGDKTPFKVKYQVKLGKGEKNMVVKMN</sequence>
<keyword evidence="2" id="KW-1185">Reference proteome</keyword>
<dbReference type="OrthoDB" id="10263155at2759"/>
<name>A0A9Q0LUC6_ANAIG</name>
<dbReference type="PANTHER" id="PTHR37474:SF1">
    <property type="entry name" value="2'-5' RNA LIGASE FAMILY PROTEIN"/>
    <property type="match status" value="1"/>
</dbReference>
<dbReference type="EMBL" id="JAPDFW010000044">
    <property type="protein sequence ID" value="KAJ5078826.1"/>
    <property type="molecule type" value="Genomic_DNA"/>
</dbReference>
<dbReference type="InterPro" id="IPR009097">
    <property type="entry name" value="Cyclic_Pdiesterase"/>
</dbReference>
<accession>A0A9Q0LUC6</accession>
<protein>
    <recommendedName>
        <fullName evidence="3">2'-5' RNA ligase</fullName>
    </recommendedName>
</protein>
<evidence type="ECO:0000313" key="2">
    <source>
        <dbReference type="Proteomes" id="UP001149090"/>
    </source>
</evidence>
<organism evidence="1 2">
    <name type="scientific">Anaeramoeba ignava</name>
    <name type="common">Anaerobic marine amoeba</name>
    <dbReference type="NCBI Taxonomy" id="1746090"/>
    <lineage>
        <taxon>Eukaryota</taxon>
        <taxon>Metamonada</taxon>
        <taxon>Anaeramoebidae</taxon>
        <taxon>Anaeramoeba</taxon>
    </lineage>
</organism>
<dbReference type="Gene3D" id="3.90.1140.10">
    <property type="entry name" value="Cyclic phosphodiesterase"/>
    <property type="match status" value="1"/>
</dbReference>
<evidence type="ECO:0008006" key="3">
    <source>
        <dbReference type="Google" id="ProtNLM"/>
    </source>
</evidence>